<feature type="transmembrane region" description="Helical" evidence="1">
    <location>
        <begin position="57"/>
        <end position="76"/>
    </location>
</feature>
<dbReference type="RefSeq" id="WP_234971593.1">
    <property type="nucleotide sequence ID" value="NZ_FQYY01000002.1"/>
</dbReference>
<keyword evidence="3" id="KW-1185">Reference proteome</keyword>
<evidence type="ECO:0000256" key="1">
    <source>
        <dbReference type="SAM" id="Phobius"/>
    </source>
</evidence>
<dbReference type="AlphaFoldDB" id="A0A1M6BIV4"/>
<dbReference type="EMBL" id="FQYY01000002">
    <property type="protein sequence ID" value="SHI48710.1"/>
    <property type="molecule type" value="Genomic_DNA"/>
</dbReference>
<proteinExistence type="predicted"/>
<gene>
    <name evidence="2" type="ORF">SAMN04488096_10278</name>
</gene>
<keyword evidence="1" id="KW-0812">Transmembrane</keyword>
<sequence>MLNIKKYYLTIILVLFVAIDAYCHTTEYDSKSTIINNGIGIGSTIAAIASWERNKSILWAIIHAFFSWFYVAYFVITRSKSEKK</sequence>
<reference evidence="2 3" key="1">
    <citation type="submission" date="2016-11" db="EMBL/GenBank/DDBJ databases">
        <authorList>
            <person name="Jaros S."/>
            <person name="Januszkiewicz K."/>
            <person name="Wedrychowicz H."/>
        </authorList>
    </citation>
    <scope>NUCLEOTIDE SEQUENCE [LARGE SCALE GENOMIC DNA]</scope>
    <source>
        <strain evidence="2 3">DSM 21425</strain>
    </source>
</reference>
<accession>A0A1M6BIV4</accession>
<feature type="transmembrane region" description="Helical" evidence="1">
    <location>
        <begin position="6"/>
        <end position="22"/>
    </location>
</feature>
<evidence type="ECO:0000313" key="2">
    <source>
        <dbReference type="EMBL" id="SHI48710.1"/>
    </source>
</evidence>
<protein>
    <submittedName>
        <fullName evidence="2">Uncharacterized protein</fullName>
    </submittedName>
</protein>
<evidence type="ECO:0000313" key="3">
    <source>
        <dbReference type="Proteomes" id="UP000184225"/>
    </source>
</evidence>
<keyword evidence="1" id="KW-1133">Transmembrane helix</keyword>
<organism evidence="2 3">
    <name type="scientific">Mesonia phycicola</name>
    <dbReference type="NCBI Taxonomy" id="579105"/>
    <lineage>
        <taxon>Bacteria</taxon>
        <taxon>Pseudomonadati</taxon>
        <taxon>Bacteroidota</taxon>
        <taxon>Flavobacteriia</taxon>
        <taxon>Flavobacteriales</taxon>
        <taxon>Flavobacteriaceae</taxon>
        <taxon>Mesonia</taxon>
    </lineage>
</organism>
<keyword evidence="1" id="KW-0472">Membrane</keyword>
<name>A0A1M6BIV4_9FLAO</name>
<dbReference type="Proteomes" id="UP000184225">
    <property type="component" value="Unassembled WGS sequence"/>
</dbReference>